<dbReference type="EMBL" id="JANPWB010000006">
    <property type="protein sequence ID" value="KAJ1176444.1"/>
    <property type="molecule type" value="Genomic_DNA"/>
</dbReference>
<name>A0AAV7TJJ9_PLEWA</name>
<evidence type="ECO:0000313" key="4">
    <source>
        <dbReference type="Proteomes" id="UP001066276"/>
    </source>
</evidence>
<dbReference type="AlphaFoldDB" id="A0AAV7TJJ9"/>
<reference evidence="3" key="1">
    <citation type="journal article" date="2022" name="bioRxiv">
        <title>Sequencing and chromosome-scale assembly of the giantPleurodeles waltlgenome.</title>
        <authorList>
            <person name="Brown T."/>
            <person name="Elewa A."/>
            <person name="Iarovenko S."/>
            <person name="Subramanian E."/>
            <person name="Araus A.J."/>
            <person name="Petzold A."/>
            <person name="Susuki M."/>
            <person name="Suzuki K.-i.T."/>
            <person name="Hayashi T."/>
            <person name="Toyoda A."/>
            <person name="Oliveira C."/>
            <person name="Osipova E."/>
            <person name="Leigh N.D."/>
            <person name="Simon A."/>
            <person name="Yun M.H."/>
        </authorList>
    </citation>
    <scope>NUCLEOTIDE SEQUENCE</scope>
    <source>
        <strain evidence="3">20211129_DDA</strain>
        <tissue evidence="3">Liver</tissue>
    </source>
</reference>
<proteinExistence type="predicted"/>
<feature type="region of interest" description="Disordered" evidence="2">
    <location>
        <begin position="1"/>
        <end position="28"/>
    </location>
</feature>
<dbReference type="Proteomes" id="UP001066276">
    <property type="component" value="Chromosome 3_2"/>
</dbReference>
<accession>A0AAV7TJJ9</accession>
<feature type="coiled-coil region" evidence="1">
    <location>
        <begin position="67"/>
        <end position="101"/>
    </location>
</feature>
<keyword evidence="1" id="KW-0175">Coiled coil</keyword>
<evidence type="ECO:0000256" key="1">
    <source>
        <dbReference type="SAM" id="Coils"/>
    </source>
</evidence>
<gene>
    <name evidence="3" type="ORF">NDU88_001724</name>
</gene>
<comment type="caution">
    <text evidence="3">The sequence shown here is derived from an EMBL/GenBank/DDBJ whole genome shotgun (WGS) entry which is preliminary data.</text>
</comment>
<keyword evidence="4" id="KW-1185">Reference proteome</keyword>
<evidence type="ECO:0000256" key="2">
    <source>
        <dbReference type="SAM" id="MobiDB-lite"/>
    </source>
</evidence>
<protein>
    <submittedName>
        <fullName evidence="3">Uncharacterized protein</fullName>
    </submittedName>
</protein>
<evidence type="ECO:0000313" key="3">
    <source>
        <dbReference type="EMBL" id="KAJ1176444.1"/>
    </source>
</evidence>
<sequence>MDKYAVLKPSRGAVVPEDVEGGQERDRGPADELSLRAIMVSIQDLRGSLEPKLDAVMVDVNLLRVDLKKVLEKVTNAETDIARLQSTSKRLEDQANILREAFKTVLRGQAQDLIGGLKKERNLQVSDLEWKTAALEACGEAVGGGKRPSAPVKTQAPRVVHPGRTACTGVCVGDPTSALR</sequence>
<organism evidence="3 4">
    <name type="scientific">Pleurodeles waltl</name>
    <name type="common">Iberian ribbed newt</name>
    <dbReference type="NCBI Taxonomy" id="8319"/>
    <lineage>
        <taxon>Eukaryota</taxon>
        <taxon>Metazoa</taxon>
        <taxon>Chordata</taxon>
        <taxon>Craniata</taxon>
        <taxon>Vertebrata</taxon>
        <taxon>Euteleostomi</taxon>
        <taxon>Amphibia</taxon>
        <taxon>Batrachia</taxon>
        <taxon>Caudata</taxon>
        <taxon>Salamandroidea</taxon>
        <taxon>Salamandridae</taxon>
        <taxon>Pleurodelinae</taxon>
        <taxon>Pleurodeles</taxon>
    </lineage>
</organism>